<feature type="compositionally biased region" description="Polar residues" evidence="2">
    <location>
        <begin position="324"/>
        <end position="340"/>
    </location>
</feature>
<evidence type="ECO:0000313" key="3">
    <source>
        <dbReference type="EMBL" id="MBN3272682.1"/>
    </source>
</evidence>
<gene>
    <name evidence="3" type="primary">Proser2_0</name>
    <name evidence="3" type="ORF">GTO93_0004937</name>
</gene>
<name>A0ABS2XEN2_POLSP</name>
<feature type="compositionally biased region" description="Low complexity" evidence="2">
    <location>
        <begin position="314"/>
        <end position="323"/>
    </location>
</feature>
<sequence>MVTSPKWDRPLPATLTDQSQHSFAYFHPIGSIPTPVIIAQKIAERKAGNGHMSPTSILDERRRSFESDKSAPLSPDNSGRLGTVPKPGRFPSNIIIMGSGKEYNQTISKASVSVQERKVQMLANLTGSPNFSPELEEMAVRKTPNRSLSFRDPVPEQTRTEALSKLGLVKEKTVTDHHRQTGYRSMVVYPSHVPSSKTESNGPQNDQNIAKKGASTDHHGMSGYKSIVVNHSQVLSSKTQTVSNEPQSDYSSAKKGASASLHAQSDYKSKIVKPSQASPSKTEALSDGPPNDQNIAKKGASADPHGGIGYKSMVVPPSFSPSVNTEIMSNAPQSSDSSAETGALPPYSGVKSVTFGPDACSARKFSHHNGSKSFSGNKSRSLDIKRTCSIPRTSGFRPQGVTVQFSGRGSTDESRREALRKLGLLK</sequence>
<evidence type="ECO:0000256" key="1">
    <source>
        <dbReference type="ARBA" id="ARBA00022553"/>
    </source>
</evidence>
<feature type="region of interest" description="Disordered" evidence="2">
    <location>
        <begin position="235"/>
        <end position="345"/>
    </location>
</feature>
<dbReference type="EMBL" id="JAAWVQ010022843">
    <property type="protein sequence ID" value="MBN3272682.1"/>
    <property type="molecule type" value="Genomic_DNA"/>
</dbReference>
<dbReference type="Pfam" id="PF15385">
    <property type="entry name" value="SARG"/>
    <property type="match status" value="1"/>
</dbReference>
<proteinExistence type="predicted"/>
<dbReference type="PANTHER" id="PTHR16095">
    <property type="entry name" value="TRANSMEMBRANE PROTEIN 143 FAMILY MEMBER"/>
    <property type="match status" value="1"/>
</dbReference>
<evidence type="ECO:0000313" key="4">
    <source>
        <dbReference type="Proteomes" id="UP001166093"/>
    </source>
</evidence>
<organism evidence="3 4">
    <name type="scientific">Polyodon spathula</name>
    <name type="common">North American paddlefish</name>
    <name type="synonym">Squalus spathula</name>
    <dbReference type="NCBI Taxonomy" id="7913"/>
    <lineage>
        <taxon>Eukaryota</taxon>
        <taxon>Metazoa</taxon>
        <taxon>Chordata</taxon>
        <taxon>Craniata</taxon>
        <taxon>Vertebrata</taxon>
        <taxon>Euteleostomi</taxon>
        <taxon>Actinopterygii</taxon>
        <taxon>Chondrostei</taxon>
        <taxon>Acipenseriformes</taxon>
        <taxon>Polyodontidae</taxon>
        <taxon>Polyodon</taxon>
    </lineage>
</organism>
<keyword evidence="4" id="KW-1185">Reference proteome</keyword>
<dbReference type="PANTHER" id="PTHR16095:SF9">
    <property type="entry name" value="PROLINE AND SERINE-RICH PROTEIN 2"/>
    <property type="match status" value="1"/>
</dbReference>
<evidence type="ECO:0000256" key="2">
    <source>
        <dbReference type="SAM" id="MobiDB-lite"/>
    </source>
</evidence>
<comment type="caution">
    <text evidence="3">The sequence shown here is derived from an EMBL/GenBank/DDBJ whole genome shotgun (WGS) entry which is preliminary data.</text>
</comment>
<protein>
    <submittedName>
        <fullName evidence="3">PRSR2 protein</fullName>
    </submittedName>
</protein>
<feature type="compositionally biased region" description="Basic and acidic residues" evidence="2">
    <location>
        <begin position="410"/>
        <end position="420"/>
    </location>
</feature>
<feature type="region of interest" description="Disordered" evidence="2">
    <location>
        <begin position="62"/>
        <end position="86"/>
    </location>
</feature>
<feature type="compositionally biased region" description="Polar residues" evidence="2">
    <location>
        <begin position="235"/>
        <end position="251"/>
    </location>
</feature>
<feature type="region of interest" description="Disordered" evidence="2">
    <location>
        <begin position="192"/>
        <end position="222"/>
    </location>
</feature>
<feature type="non-terminal residue" evidence="3">
    <location>
        <position position="426"/>
    </location>
</feature>
<feature type="region of interest" description="Disordered" evidence="2">
    <location>
        <begin position="388"/>
        <end position="426"/>
    </location>
</feature>
<accession>A0ABS2XEN2</accession>
<feature type="non-terminal residue" evidence="3">
    <location>
        <position position="1"/>
    </location>
</feature>
<keyword evidence="1" id="KW-0597">Phosphoprotein</keyword>
<dbReference type="Proteomes" id="UP001166093">
    <property type="component" value="Unassembled WGS sequence"/>
</dbReference>
<feature type="compositionally biased region" description="Polar residues" evidence="2">
    <location>
        <begin position="193"/>
        <end position="208"/>
    </location>
</feature>
<reference evidence="3" key="1">
    <citation type="journal article" date="2021" name="Cell">
        <title>Tracing the genetic footprints of vertebrate landing in non-teleost ray-finned fishes.</title>
        <authorList>
            <person name="Bi X."/>
            <person name="Wang K."/>
            <person name="Yang L."/>
            <person name="Pan H."/>
            <person name="Jiang H."/>
            <person name="Wei Q."/>
            <person name="Fang M."/>
            <person name="Yu H."/>
            <person name="Zhu C."/>
            <person name="Cai Y."/>
            <person name="He Y."/>
            <person name="Gan X."/>
            <person name="Zeng H."/>
            <person name="Yu D."/>
            <person name="Zhu Y."/>
            <person name="Jiang H."/>
            <person name="Qiu Q."/>
            <person name="Yang H."/>
            <person name="Zhang Y.E."/>
            <person name="Wang W."/>
            <person name="Zhu M."/>
            <person name="He S."/>
            <person name="Zhang G."/>
        </authorList>
    </citation>
    <scope>NUCLEOTIDE SEQUENCE</scope>
    <source>
        <strain evidence="3">Pddl_001</strain>
    </source>
</reference>